<comment type="caution">
    <text evidence="12">The sequence shown here is derived from an EMBL/GenBank/DDBJ whole genome shotgun (WGS) entry which is preliminary data.</text>
</comment>
<keyword evidence="6 10" id="KW-1133">Transmembrane helix</keyword>
<evidence type="ECO:0000256" key="4">
    <source>
        <dbReference type="ARBA" id="ARBA00022679"/>
    </source>
</evidence>
<accession>A0A1R0ZLK0</accession>
<feature type="domain" description="Acyltransferase 3" evidence="11">
    <location>
        <begin position="23"/>
        <end position="354"/>
    </location>
</feature>
<feature type="transmembrane region" description="Helical" evidence="10">
    <location>
        <begin position="314"/>
        <end position="332"/>
    </location>
</feature>
<proteinExistence type="inferred from homology"/>
<feature type="transmembrane region" description="Helical" evidence="10">
    <location>
        <begin position="384"/>
        <end position="403"/>
    </location>
</feature>
<evidence type="ECO:0000256" key="1">
    <source>
        <dbReference type="ARBA" id="ARBA00004651"/>
    </source>
</evidence>
<dbReference type="Gene3D" id="3.40.50.1110">
    <property type="entry name" value="SGNH hydrolase"/>
    <property type="match status" value="1"/>
</dbReference>
<feature type="transmembrane region" description="Helical" evidence="10">
    <location>
        <begin position="90"/>
        <end position="108"/>
    </location>
</feature>
<feature type="region of interest" description="Disordered" evidence="9">
    <location>
        <begin position="419"/>
        <end position="463"/>
    </location>
</feature>
<dbReference type="GO" id="GO:0009103">
    <property type="term" value="P:lipopolysaccharide biosynthetic process"/>
    <property type="evidence" value="ECO:0007669"/>
    <property type="project" value="TreeGrafter"/>
</dbReference>
<keyword evidence="5 10" id="KW-0812">Transmembrane</keyword>
<evidence type="ECO:0000256" key="3">
    <source>
        <dbReference type="ARBA" id="ARBA00022475"/>
    </source>
</evidence>
<evidence type="ECO:0000313" key="13">
    <source>
        <dbReference type="Proteomes" id="UP000187425"/>
    </source>
</evidence>
<evidence type="ECO:0000256" key="8">
    <source>
        <dbReference type="ARBA" id="ARBA00023315"/>
    </source>
</evidence>
<dbReference type="GO" id="GO:0016747">
    <property type="term" value="F:acyltransferase activity, transferring groups other than amino-acyl groups"/>
    <property type="evidence" value="ECO:0007669"/>
    <property type="project" value="InterPro"/>
</dbReference>
<dbReference type="Proteomes" id="UP000187425">
    <property type="component" value="Unassembled WGS sequence"/>
</dbReference>
<keyword evidence="8" id="KW-0012">Acyltransferase</keyword>
<comment type="similarity">
    <text evidence="2">Belongs to the acyltransferase 3 family.</text>
</comment>
<feature type="compositionally biased region" description="Pro residues" evidence="9">
    <location>
        <begin position="437"/>
        <end position="450"/>
    </location>
</feature>
<dbReference type="AlphaFoldDB" id="A0A1R0ZLK0"/>
<evidence type="ECO:0000256" key="5">
    <source>
        <dbReference type="ARBA" id="ARBA00022692"/>
    </source>
</evidence>
<reference evidence="12 13" key="1">
    <citation type="submission" date="2016-11" db="EMBL/GenBank/DDBJ databases">
        <title>Paenibacillus species isolates.</title>
        <authorList>
            <person name="Beno S.M."/>
        </authorList>
    </citation>
    <scope>NUCLEOTIDE SEQUENCE [LARGE SCALE GENOMIC DNA]</scope>
    <source>
        <strain evidence="12 13">FSL H7-0443</strain>
    </source>
</reference>
<feature type="transmembrane region" description="Helical" evidence="10">
    <location>
        <begin position="184"/>
        <end position="205"/>
    </location>
</feature>
<keyword evidence="7 10" id="KW-0472">Membrane</keyword>
<evidence type="ECO:0000256" key="2">
    <source>
        <dbReference type="ARBA" id="ARBA00007400"/>
    </source>
</evidence>
<dbReference type="InterPro" id="IPR002656">
    <property type="entry name" value="Acyl_transf_3_dom"/>
</dbReference>
<feature type="transmembrane region" description="Helical" evidence="10">
    <location>
        <begin position="273"/>
        <end position="294"/>
    </location>
</feature>
<gene>
    <name evidence="12" type="ORF">BSK65_08225</name>
</gene>
<dbReference type="Pfam" id="PF01757">
    <property type="entry name" value="Acyl_transf_3"/>
    <property type="match status" value="1"/>
</dbReference>
<name>A0A1R0ZLK0_9BACL</name>
<protein>
    <submittedName>
        <fullName evidence="12">Acetyltransferase</fullName>
    </submittedName>
</protein>
<comment type="subcellular location">
    <subcellularLocation>
        <location evidence="1">Cell membrane</location>
        <topology evidence="1">Multi-pass membrane protein</topology>
    </subcellularLocation>
</comment>
<dbReference type="PANTHER" id="PTHR23028">
    <property type="entry name" value="ACETYLTRANSFERASE"/>
    <property type="match status" value="1"/>
</dbReference>
<dbReference type="SUPFAM" id="SSF52266">
    <property type="entry name" value="SGNH hydrolase"/>
    <property type="match status" value="1"/>
</dbReference>
<dbReference type="InterPro" id="IPR050879">
    <property type="entry name" value="Acyltransferase_3"/>
</dbReference>
<evidence type="ECO:0000259" key="11">
    <source>
        <dbReference type="Pfam" id="PF01757"/>
    </source>
</evidence>
<keyword evidence="3" id="KW-1003">Cell membrane</keyword>
<feature type="transmembrane region" description="Helical" evidence="10">
    <location>
        <begin position="217"/>
        <end position="235"/>
    </location>
</feature>
<keyword evidence="4 12" id="KW-0808">Transferase</keyword>
<feature type="transmembrane region" description="Helical" evidence="10">
    <location>
        <begin position="247"/>
        <end position="267"/>
    </location>
</feature>
<dbReference type="CDD" id="cd01840">
    <property type="entry name" value="SGNH_hydrolase_yrhL_like"/>
    <property type="match status" value="1"/>
</dbReference>
<dbReference type="GO" id="GO:0005886">
    <property type="term" value="C:plasma membrane"/>
    <property type="evidence" value="ECO:0007669"/>
    <property type="project" value="UniProtKB-SubCell"/>
</dbReference>
<evidence type="ECO:0000313" key="12">
    <source>
        <dbReference type="EMBL" id="OME72487.1"/>
    </source>
</evidence>
<dbReference type="EMBL" id="MPTW01000003">
    <property type="protein sequence ID" value="OME72487.1"/>
    <property type="molecule type" value="Genomic_DNA"/>
</dbReference>
<evidence type="ECO:0000256" key="7">
    <source>
        <dbReference type="ARBA" id="ARBA00023136"/>
    </source>
</evidence>
<dbReference type="PANTHER" id="PTHR23028:SF53">
    <property type="entry name" value="ACYL_TRANSF_3 DOMAIN-CONTAINING PROTEIN"/>
    <property type="match status" value="1"/>
</dbReference>
<organism evidence="12 13">
    <name type="scientific">Paenibacillus odorifer</name>
    <dbReference type="NCBI Taxonomy" id="189426"/>
    <lineage>
        <taxon>Bacteria</taxon>
        <taxon>Bacillati</taxon>
        <taxon>Bacillota</taxon>
        <taxon>Bacilli</taxon>
        <taxon>Bacillales</taxon>
        <taxon>Paenibacillaceae</taxon>
        <taxon>Paenibacillus</taxon>
    </lineage>
</organism>
<sequence>MKVTPPTNSLEPDNSTTRRRYIPGIDGLRALSVIAVIAYHLDLNWAPGGLIGVGIFFVLSGYLITDQIIQRWKQDRRFDLKDFWIRRARRLLPAMFVMLFVTAMWLLLFDRSRLAALQGDFISSTLYFNNWWLIFHDVSYFESFGPPSPIGHLWSLAIEEQFYFIWPLVIIVGLRLAPQRGKLIVMCLTGAFLSALAMALIYQPGVDPSRVYYGTDTRAFALLIGAALALAWPSQNLTDKISRRSRYILDFSGAIGLITLILMIWRTNEYGQFLYYGGLVLVSILSAIVIAVLAHPASRLAKIMGCKPLRWIGVRSYSIYIWHYPVIILTNPTVDTGGFDGFRVLFQLGVSLLLASLSWKYIEEPIRQGLLGRWCTKLSIRLQFKIRPLFIFIAVPLIILSISCSSNLDTKISADPNTGTITNPDKNEHKVTLVPPQNVPTPVPVPVPVDPPKKPEPQPQVEEAGKGVTAIGDSVILDAAPYLQELLPGIVIDGKVGRQMSQAQEVVDKLRTKGKLGTRVIINLGTNGAFNSNQLRKLLISLEDVQQVVLVNTRVPKKWQNTVNTLLKKVALEFPNAMVVDWHSSSEGKDSYFYEDGVHLKREGAKSYAALVAKAIQKENQ</sequence>
<evidence type="ECO:0000256" key="6">
    <source>
        <dbReference type="ARBA" id="ARBA00022989"/>
    </source>
</evidence>
<evidence type="ECO:0000256" key="10">
    <source>
        <dbReference type="SAM" id="Phobius"/>
    </source>
</evidence>
<evidence type="ECO:0000256" key="9">
    <source>
        <dbReference type="SAM" id="MobiDB-lite"/>
    </source>
</evidence>
<feature type="transmembrane region" description="Helical" evidence="10">
    <location>
        <begin position="45"/>
        <end position="69"/>
    </location>
</feature>
<dbReference type="InterPro" id="IPR036514">
    <property type="entry name" value="SGNH_hydro_sf"/>
</dbReference>
<feature type="transmembrane region" description="Helical" evidence="10">
    <location>
        <begin position="161"/>
        <end position="177"/>
    </location>
</feature>